<dbReference type="CDD" id="cd19756">
    <property type="entry name" value="Bbox2"/>
    <property type="match status" value="1"/>
</dbReference>
<dbReference type="Proteomes" id="UP000038009">
    <property type="component" value="Unassembled WGS sequence"/>
</dbReference>
<feature type="region of interest" description="Disordered" evidence="3">
    <location>
        <begin position="1080"/>
        <end position="1111"/>
    </location>
</feature>
<name>A0A0N0P4F2_LEPSE</name>
<evidence type="ECO:0000313" key="5">
    <source>
        <dbReference type="EMBL" id="KPI85226.1"/>
    </source>
</evidence>
<feature type="region of interest" description="Disordered" evidence="3">
    <location>
        <begin position="241"/>
        <end position="286"/>
    </location>
</feature>
<comment type="caution">
    <text evidence="5">The sequence shown here is derived from an EMBL/GenBank/DDBJ whole genome shotgun (WGS) entry which is preliminary data.</text>
</comment>
<feature type="coiled-coil region" evidence="2">
    <location>
        <begin position="860"/>
        <end position="923"/>
    </location>
</feature>
<feature type="compositionally biased region" description="Polar residues" evidence="3">
    <location>
        <begin position="109"/>
        <end position="118"/>
    </location>
</feature>
<feature type="compositionally biased region" description="Basic and acidic residues" evidence="3">
    <location>
        <begin position="535"/>
        <end position="548"/>
    </location>
</feature>
<feature type="compositionally biased region" description="Polar residues" evidence="3">
    <location>
        <begin position="493"/>
        <end position="504"/>
    </location>
</feature>
<feature type="region of interest" description="Disordered" evidence="3">
    <location>
        <begin position="721"/>
        <end position="787"/>
    </location>
</feature>
<dbReference type="InterPro" id="IPR047153">
    <property type="entry name" value="TRIM45/56/19-like"/>
</dbReference>
<evidence type="ECO:0000313" key="6">
    <source>
        <dbReference type="Proteomes" id="UP000038009"/>
    </source>
</evidence>
<dbReference type="PANTHER" id="PTHR25462">
    <property type="entry name" value="BONUS, ISOFORM C-RELATED"/>
    <property type="match status" value="1"/>
</dbReference>
<dbReference type="OrthoDB" id="6105938at2759"/>
<evidence type="ECO:0000256" key="1">
    <source>
        <dbReference type="PROSITE-ProRule" id="PRU00024"/>
    </source>
</evidence>
<dbReference type="Gene3D" id="3.30.160.60">
    <property type="entry name" value="Classic Zinc Finger"/>
    <property type="match status" value="1"/>
</dbReference>
<keyword evidence="1" id="KW-0479">Metal-binding</keyword>
<feature type="region of interest" description="Disordered" evidence="3">
    <location>
        <begin position="432"/>
        <end position="680"/>
    </location>
</feature>
<feature type="compositionally biased region" description="Low complexity" evidence="3">
    <location>
        <begin position="445"/>
        <end position="455"/>
    </location>
</feature>
<keyword evidence="6" id="KW-1185">Reference proteome</keyword>
<feature type="domain" description="B box-type" evidence="4">
    <location>
        <begin position="807"/>
        <end position="849"/>
    </location>
</feature>
<dbReference type="EMBL" id="LJSK01000201">
    <property type="protein sequence ID" value="KPI85226.1"/>
    <property type="molecule type" value="Genomic_DNA"/>
</dbReference>
<evidence type="ECO:0000256" key="2">
    <source>
        <dbReference type="SAM" id="Coils"/>
    </source>
</evidence>
<proteinExistence type="predicted"/>
<feature type="compositionally biased region" description="Low complexity" evidence="3">
    <location>
        <begin position="262"/>
        <end position="281"/>
    </location>
</feature>
<feature type="region of interest" description="Disordered" evidence="3">
    <location>
        <begin position="83"/>
        <end position="119"/>
    </location>
</feature>
<organism evidence="5 6">
    <name type="scientific">Leptomonas seymouri</name>
    <dbReference type="NCBI Taxonomy" id="5684"/>
    <lineage>
        <taxon>Eukaryota</taxon>
        <taxon>Discoba</taxon>
        <taxon>Euglenozoa</taxon>
        <taxon>Kinetoplastea</taxon>
        <taxon>Metakinetoplastina</taxon>
        <taxon>Trypanosomatida</taxon>
        <taxon>Trypanosomatidae</taxon>
        <taxon>Leishmaniinae</taxon>
        <taxon>Leptomonas</taxon>
    </lineage>
</organism>
<dbReference type="SUPFAM" id="SSF57845">
    <property type="entry name" value="B-box zinc-binding domain"/>
    <property type="match status" value="1"/>
</dbReference>
<feature type="compositionally biased region" description="Low complexity" evidence="3">
    <location>
        <begin position="520"/>
        <end position="534"/>
    </location>
</feature>
<keyword evidence="2" id="KW-0175">Coiled coil</keyword>
<dbReference type="OMA" id="EWQVTGW"/>
<gene>
    <name evidence="5" type="ORF">ABL78_5709</name>
</gene>
<reference evidence="5 6" key="1">
    <citation type="journal article" date="2015" name="PLoS Pathog.">
        <title>Leptomonas seymouri: Adaptations to the Dixenous Life Cycle Analyzed by Genome Sequencing, Transcriptome Profiling and Co-infection with Leishmania donovani.</title>
        <authorList>
            <person name="Kraeva N."/>
            <person name="Butenko A."/>
            <person name="Hlavacova J."/>
            <person name="Kostygov A."/>
            <person name="Myskova J."/>
            <person name="Grybchuk D."/>
            <person name="Lestinova T."/>
            <person name="Votypka J."/>
            <person name="Volf P."/>
            <person name="Opperdoes F."/>
            <person name="Flegontov P."/>
            <person name="Lukes J."/>
            <person name="Yurchenko V."/>
        </authorList>
    </citation>
    <scope>NUCLEOTIDE SEQUENCE [LARGE SCALE GENOMIC DNA]</scope>
    <source>
        <strain evidence="5 6">ATCC 30220</strain>
    </source>
</reference>
<dbReference type="GO" id="GO:0008270">
    <property type="term" value="F:zinc ion binding"/>
    <property type="evidence" value="ECO:0007669"/>
    <property type="project" value="UniProtKB-KW"/>
</dbReference>
<protein>
    <recommendedName>
        <fullName evidence="4">B box-type domain-containing protein</fullName>
    </recommendedName>
</protein>
<evidence type="ECO:0000256" key="3">
    <source>
        <dbReference type="SAM" id="MobiDB-lite"/>
    </source>
</evidence>
<dbReference type="InterPro" id="IPR000315">
    <property type="entry name" value="Znf_B-box"/>
</dbReference>
<keyword evidence="1" id="KW-0863">Zinc-finger</keyword>
<dbReference type="VEuPathDB" id="TriTrypDB:Lsey_0201_0030"/>
<sequence length="1365" mass="149832">MMPSSSPPPSVTHVRLVVYCDEEPVSHILQDVQLPRHLEGLKRLVEEKVGKRAKLLSYWNYTHNRYELLREVRELLQEEGRIPLSSPPRLRPQSRVRSGDREEGFDTSPPRSGASNGESALRQPSCVYRCQLWLETVLLQLEPLDARRDREEYDELRSHVARWLGNKHIGYEVQDAVRIRCPFLTRMFDETRSTRLEGNQDKVQLLYYSNNAWSVRDVLQYGFLLSREVPKSMTAVIQAQRGGSDTSTTTDTHLGIPVPQITRTASTSSRASPPSVPSSPADEFQDSQTHPFIFTSSMLGRSVKQLPAHSAPHKVLLCEVAPGRRFMTDQSLTSEHPARKSSPRLILKPPPGYDSLCYVYTRYDKASVSSEGEASVKAEDLSIVQIQVSHSYQALPRYLLTVVPTGRPPPPLSSLDPSVAAIAGPARPPGFTAAAAAAREDAKKQQAAAAASMPRSPRPNRLEGWLTPSPLRSAKRADVKHAATPVQHHSRRSAPSSFLCSTPPATRDDQDNYNNDDMRAYSSPRRSASAAVARHQLESDQHTVESPHLDYGSASRGSGVAPTPCAHSQPRPHRNASLPIHNRGVHYSAHGDGAFGGLQMTSNAKRGSPSAVQRMPGGLPYSVKESNGRPPTRKALQNAGSHVDSAVRTSPLRTPPSRSRGGLSLAPPTPPSPVVHGVSPSVRNGLLYSGLQASSNNRNSTSRSGSAHIPHQLVLQSALDHPIGSPERSSAPRSRSGMTHNGPPAEPSTQPLIPAYHSAAGHHDSNGGGRGGVPLPGALHPSSMMRRSAPAVSESFQRPLQAPPAAFNQFFCSIHPRQLQSLYCTACEELSCPYCASIGAHRDHIVVEASDQVTAVYAKVHKLYEELRHLLSEYRQTEEELRAEQSSCLARQQRELRTLQRNFQSLKQALQQTEHSMMQAVQQRVCSPPLAETSAVISKYTQALAPITAALSRYHAARESAHAPPSQAPPGQPNAVNGGRGTRRSVPETLQFLRTAPLLMRRVQEAFATHHQEEERRLRDSIASYRTRVDLMDGAYDNVDWVGLRKLLEHLGSSRSGRVASDAVTHERLSRHESPVRSFLDDAAGSNSGSAVRVKARNSAQSSPASRVLPLGGGDASRRLVVGRSPVRNLSIGDDLASYVSHRTPALSPTKPDRLLLRCLRDLQRGHIWAIQDASFYFVPGQLKAVCSTPFHLLGAQWELRIAPLPPSHRKAQQGNDAHTSSLLVAPGLNAGMMATTASTWVPMSAEDSGSAVTARSPLATRLLPHVDEQVVRDSGLSVRHGAPEEEWLGLFLFPQEHRLRMDFRVIAFSEVTWAEWQVTGWTAEMAGKGWGLYPFLQRKELMRTDKLARDNTVKICIAPISDLY</sequence>
<dbReference type="PANTHER" id="PTHR25462:SF296">
    <property type="entry name" value="MEIOTIC P26, ISOFORM F"/>
    <property type="match status" value="1"/>
</dbReference>
<keyword evidence="1" id="KW-0862">Zinc</keyword>
<feature type="region of interest" description="Disordered" evidence="3">
    <location>
        <begin position="956"/>
        <end position="983"/>
    </location>
</feature>
<feature type="compositionally biased region" description="Low complexity" evidence="3">
    <location>
        <begin position="242"/>
        <end position="252"/>
    </location>
</feature>
<accession>A0A0N0P4F2</accession>
<dbReference type="PROSITE" id="PS50119">
    <property type="entry name" value="ZF_BBOX"/>
    <property type="match status" value="1"/>
</dbReference>
<evidence type="ECO:0000259" key="4">
    <source>
        <dbReference type="PROSITE" id="PS50119"/>
    </source>
</evidence>
<dbReference type="Pfam" id="PF00643">
    <property type="entry name" value="zf-B_box"/>
    <property type="match status" value="1"/>
</dbReference>
<feature type="compositionally biased region" description="Low complexity" evidence="3">
    <location>
        <begin position="725"/>
        <end position="736"/>
    </location>
</feature>
<dbReference type="Gene3D" id="3.90.228.10">
    <property type="match status" value="1"/>
</dbReference>